<dbReference type="EMBL" id="BEZZ01019357">
    <property type="protein sequence ID" value="GCC38945.1"/>
    <property type="molecule type" value="Genomic_DNA"/>
</dbReference>
<reference evidence="1 2" key="1">
    <citation type="journal article" date="2018" name="Nat. Ecol. Evol.">
        <title>Shark genomes provide insights into elasmobranch evolution and the origin of vertebrates.</title>
        <authorList>
            <person name="Hara Y"/>
            <person name="Yamaguchi K"/>
            <person name="Onimaru K"/>
            <person name="Kadota M"/>
            <person name="Koyanagi M"/>
            <person name="Keeley SD"/>
            <person name="Tatsumi K"/>
            <person name="Tanaka K"/>
            <person name="Motone F"/>
            <person name="Kageyama Y"/>
            <person name="Nozu R"/>
            <person name="Adachi N"/>
            <person name="Nishimura O"/>
            <person name="Nakagawa R"/>
            <person name="Tanegashima C"/>
            <person name="Kiyatake I"/>
            <person name="Matsumoto R"/>
            <person name="Murakumo K"/>
            <person name="Nishida K"/>
            <person name="Terakita A"/>
            <person name="Kuratani S"/>
            <person name="Sato K"/>
            <person name="Hyodo S Kuraku.S."/>
        </authorList>
    </citation>
    <scope>NUCLEOTIDE SEQUENCE [LARGE SCALE GENOMIC DNA]</scope>
</reference>
<comment type="caution">
    <text evidence="1">The sequence shown here is derived from an EMBL/GenBank/DDBJ whole genome shotgun (WGS) entry which is preliminary data.</text>
</comment>
<protein>
    <submittedName>
        <fullName evidence="1">Uncharacterized protein</fullName>
    </submittedName>
</protein>
<dbReference type="AlphaFoldDB" id="A0A401T8J8"/>
<sequence length="126" mass="13848">MRRFLDHREQELKKELAEQAGAGLQPLEDNLRSIQQALISIQKDIIACQAAANQRDSLQFLQVCTGQPYWDWHTPPSTVPALGTGHCASSLGDGHPDSSVQGLAPARTCRVLLNQPQRGLPRSPQD</sequence>
<name>A0A401T8J8_CHIPU</name>
<keyword evidence="2" id="KW-1185">Reference proteome</keyword>
<accession>A0A401T8J8</accession>
<evidence type="ECO:0000313" key="2">
    <source>
        <dbReference type="Proteomes" id="UP000287033"/>
    </source>
</evidence>
<proteinExistence type="predicted"/>
<dbReference type="Proteomes" id="UP000287033">
    <property type="component" value="Unassembled WGS sequence"/>
</dbReference>
<organism evidence="1 2">
    <name type="scientific">Chiloscyllium punctatum</name>
    <name type="common">Brownbanded bambooshark</name>
    <name type="synonym">Hemiscyllium punctatum</name>
    <dbReference type="NCBI Taxonomy" id="137246"/>
    <lineage>
        <taxon>Eukaryota</taxon>
        <taxon>Metazoa</taxon>
        <taxon>Chordata</taxon>
        <taxon>Craniata</taxon>
        <taxon>Vertebrata</taxon>
        <taxon>Chondrichthyes</taxon>
        <taxon>Elasmobranchii</taxon>
        <taxon>Galeomorphii</taxon>
        <taxon>Galeoidea</taxon>
        <taxon>Orectolobiformes</taxon>
        <taxon>Hemiscylliidae</taxon>
        <taxon>Chiloscyllium</taxon>
    </lineage>
</organism>
<evidence type="ECO:0000313" key="1">
    <source>
        <dbReference type="EMBL" id="GCC38945.1"/>
    </source>
</evidence>
<gene>
    <name evidence="1" type="ORF">chiPu_0023334</name>
</gene>